<dbReference type="EMBL" id="JASJOT010000012">
    <property type="protein sequence ID" value="MDJ1494995.1"/>
    <property type="molecule type" value="Genomic_DNA"/>
</dbReference>
<organism evidence="1 4">
    <name type="scientific">Xanthocytophaga flava</name>
    <dbReference type="NCBI Taxonomy" id="3048013"/>
    <lineage>
        <taxon>Bacteria</taxon>
        <taxon>Pseudomonadati</taxon>
        <taxon>Bacteroidota</taxon>
        <taxon>Cytophagia</taxon>
        <taxon>Cytophagales</taxon>
        <taxon>Rhodocytophagaceae</taxon>
        <taxon>Xanthocytophaga</taxon>
    </lineage>
</organism>
<proteinExistence type="predicted"/>
<evidence type="ECO:0000313" key="1">
    <source>
        <dbReference type="EMBL" id="MDJ1486321.1"/>
    </source>
</evidence>
<protein>
    <submittedName>
        <fullName evidence="1">Uncharacterized protein</fullName>
    </submittedName>
</protein>
<accession>A0AAE3QWJ2</accession>
<dbReference type="Proteomes" id="UP001241110">
    <property type="component" value="Unassembled WGS sequence"/>
</dbReference>
<comment type="caution">
    <text evidence="1">The sequence shown here is derived from an EMBL/GenBank/DDBJ whole genome shotgun (WGS) entry which is preliminary data.</text>
</comment>
<dbReference type="RefSeq" id="WP_313989817.1">
    <property type="nucleotide sequence ID" value="NZ_JASJOS010000035.1"/>
</dbReference>
<evidence type="ECO:0000313" key="2">
    <source>
        <dbReference type="EMBL" id="MDJ1494995.1"/>
    </source>
</evidence>
<dbReference type="Proteomes" id="UP001228581">
    <property type="component" value="Unassembled WGS sequence"/>
</dbReference>
<reference evidence="1 3" key="1">
    <citation type="submission" date="2023-05" db="EMBL/GenBank/DDBJ databases">
        <authorList>
            <person name="Zhang X."/>
        </authorList>
    </citation>
    <scope>NUCLEOTIDE SEQUENCE</scope>
    <source>
        <strain evidence="2 3">DM2B3-1</strain>
        <strain evidence="1">YF14B1</strain>
    </source>
</reference>
<sequence>MSRPVFIILIVAIVNCNITNLTAQNQLSFSQKEIAQMLIKLERFSDTCKPFHHKWLDTVYNHTYYRYKTNSDGKLEMIGTTGDSIVAIRTLKEYATMPTPPDTLNKFLFFCAKNNIHDADPYVFIVALKVFDDQLDEFNQGVEMCSTMLGPNGFVSLILTRMGMPDYPCTFVTTGDVYMWLHKNKVNYRNYPKLMKMLKYKLK</sequence>
<evidence type="ECO:0000313" key="4">
    <source>
        <dbReference type="Proteomes" id="UP001241110"/>
    </source>
</evidence>
<evidence type="ECO:0000313" key="3">
    <source>
        <dbReference type="Proteomes" id="UP001228581"/>
    </source>
</evidence>
<gene>
    <name evidence="1" type="ORF">QNI16_37930</name>
    <name evidence="2" type="ORF">QNI19_18800</name>
</gene>
<dbReference type="AlphaFoldDB" id="A0AAE3QWJ2"/>
<dbReference type="EMBL" id="JASJOS010000035">
    <property type="protein sequence ID" value="MDJ1486321.1"/>
    <property type="molecule type" value="Genomic_DNA"/>
</dbReference>
<keyword evidence="3" id="KW-1185">Reference proteome</keyword>
<name>A0AAE3QWJ2_9BACT</name>